<evidence type="ECO:0000259" key="6">
    <source>
        <dbReference type="PROSITE" id="PS51036"/>
    </source>
</evidence>
<evidence type="ECO:0000256" key="1">
    <source>
        <dbReference type="ARBA" id="ARBA00022723"/>
    </source>
</evidence>
<dbReference type="EMBL" id="JYDQ01000039">
    <property type="protein sequence ID" value="KRY19084.1"/>
    <property type="molecule type" value="Genomic_DNA"/>
</dbReference>
<evidence type="ECO:0000256" key="5">
    <source>
        <dbReference type="SAM" id="MobiDB-lite"/>
    </source>
</evidence>
<dbReference type="Gene3D" id="4.10.1110.10">
    <property type="entry name" value="AN1-like Zinc finger"/>
    <property type="match status" value="1"/>
</dbReference>
<dbReference type="PANTHER" id="PTHR10634">
    <property type="entry name" value="AN1-TYPE ZINC FINGER PROTEIN"/>
    <property type="match status" value="1"/>
</dbReference>
<dbReference type="InterPro" id="IPR035896">
    <property type="entry name" value="AN1-like_Znf"/>
</dbReference>
<dbReference type="Gene3D" id="1.20.5.4770">
    <property type="match status" value="1"/>
</dbReference>
<accession>A0A0V1A3K8</accession>
<keyword evidence="2 4" id="KW-0863">Zinc-finger</keyword>
<feature type="compositionally biased region" description="Basic and acidic residues" evidence="5">
    <location>
        <begin position="162"/>
        <end position="181"/>
    </location>
</feature>
<dbReference type="InterPro" id="IPR050652">
    <property type="entry name" value="AN1_A20_ZnFinger"/>
</dbReference>
<evidence type="ECO:0000256" key="4">
    <source>
        <dbReference type="PROSITE-ProRule" id="PRU00449"/>
    </source>
</evidence>
<feature type="compositionally biased region" description="Low complexity" evidence="5">
    <location>
        <begin position="185"/>
        <end position="201"/>
    </location>
</feature>
<protein>
    <submittedName>
        <fullName evidence="8">AN1-type zinc finger protein 5</fullName>
    </submittedName>
</protein>
<dbReference type="PANTHER" id="PTHR10634:SF149">
    <property type="entry name" value="AN1-TYPE DOMAIN-CONTAINING PROTEIN-RELATED"/>
    <property type="match status" value="1"/>
</dbReference>
<organism evidence="8 9">
    <name type="scientific">Trichinella patagoniensis</name>
    <dbReference type="NCBI Taxonomy" id="990121"/>
    <lineage>
        <taxon>Eukaryota</taxon>
        <taxon>Metazoa</taxon>
        <taxon>Ecdysozoa</taxon>
        <taxon>Nematoda</taxon>
        <taxon>Enoplea</taxon>
        <taxon>Dorylaimia</taxon>
        <taxon>Trichinellida</taxon>
        <taxon>Trichinellidae</taxon>
        <taxon>Trichinella</taxon>
    </lineage>
</organism>
<gene>
    <name evidence="8" type="primary">ZFAND5</name>
    <name evidence="8" type="ORF">T12_6409</name>
</gene>
<dbReference type="Pfam" id="PF01428">
    <property type="entry name" value="zf-AN1"/>
    <property type="match status" value="1"/>
</dbReference>
<dbReference type="InterPro" id="IPR000058">
    <property type="entry name" value="Znf_AN1"/>
</dbReference>
<feature type="region of interest" description="Disordered" evidence="5">
    <location>
        <begin position="112"/>
        <end position="202"/>
    </location>
</feature>
<keyword evidence="3" id="KW-0862">Zinc</keyword>
<feature type="domain" description="AN1-type" evidence="7">
    <location>
        <begin position="202"/>
        <end position="248"/>
    </location>
</feature>
<reference evidence="8 9" key="1">
    <citation type="submission" date="2015-01" db="EMBL/GenBank/DDBJ databases">
        <title>Evolution of Trichinella species and genotypes.</title>
        <authorList>
            <person name="Korhonen P.K."/>
            <person name="Edoardo P."/>
            <person name="Giuseppe L.R."/>
            <person name="Gasser R.B."/>
        </authorList>
    </citation>
    <scope>NUCLEOTIDE SEQUENCE [LARGE SCALE GENOMIC DNA]</scope>
    <source>
        <strain evidence="8">ISS2496</strain>
    </source>
</reference>
<dbReference type="Proteomes" id="UP000054783">
    <property type="component" value="Unassembled WGS sequence"/>
</dbReference>
<dbReference type="SMART" id="SM00259">
    <property type="entry name" value="ZnF_A20"/>
    <property type="match status" value="1"/>
</dbReference>
<evidence type="ECO:0000313" key="8">
    <source>
        <dbReference type="EMBL" id="KRY19084.1"/>
    </source>
</evidence>
<dbReference type="InterPro" id="IPR002653">
    <property type="entry name" value="Znf_A20"/>
</dbReference>
<dbReference type="SMART" id="SM00154">
    <property type="entry name" value="ZnF_AN1"/>
    <property type="match status" value="1"/>
</dbReference>
<feature type="compositionally biased region" description="Basic residues" evidence="5">
    <location>
        <begin position="112"/>
        <end position="121"/>
    </location>
</feature>
<proteinExistence type="predicted"/>
<dbReference type="AlphaFoldDB" id="A0A0V1A3K8"/>
<feature type="domain" description="A20-type" evidence="6">
    <location>
        <begin position="78"/>
        <end position="112"/>
    </location>
</feature>
<keyword evidence="1" id="KW-0479">Metal-binding</keyword>
<feature type="compositionally biased region" description="Basic and acidic residues" evidence="5">
    <location>
        <begin position="131"/>
        <end position="144"/>
    </location>
</feature>
<sequence length="267" mass="30452">MAKPHPGLILSVWEQNESLPQLSDVSFQFLYLHTSQGLSESLFHNQILVLNRNQYHFRWSIDQHTILTTHQDQDANQSTKPKLCKNGCGFYGSPLTEDMCSKCFSEFMKRRQRHSKKKNKKMQCELPAKSNVEKEKSGKTEKSESICIPSVPSTSSAFVPYQRDEEKGPEATNEDAQKEADADTSGMNQSSSSSNLSGSLSTPITRRCKTCRKRLGLFAYECRCGADFCCLHRYTDRHECNFDYRAQGKEEIAKNNQSVKPEKIKKM</sequence>
<dbReference type="SUPFAM" id="SSF118310">
    <property type="entry name" value="AN1-like Zinc finger"/>
    <property type="match status" value="1"/>
</dbReference>
<name>A0A0V1A3K8_9BILA</name>
<evidence type="ECO:0000256" key="3">
    <source>
        <dbReference type="ARBA" id="ARBA00022833"/>
    </source>
</evidence>
<dbReference type="GO" id="GO:0008270">
    <property type="term" value="F:zinc ion binding"/>
    <property type="evidence" value="ECO:0007669"/>
    <property type="project" value="UniProtKB-KW"/>
</dbReference>
<dbReference type="GO" id="GO:0003677">
    <property type="term" value="F:DNA binding"/>
    <property type="evidence" value="ECO:0007669"/>
    <property type="project" value="InterPro"/>
</dbReference>
<evidence type="ECO:0000256" key="2">
    <source>
        <dbReference type="ARBA" id="ARBA00022771"/>
    </source>
</evidence>
<dbReference type="Pfam" id="PF01754">
    <property type="entry name" value="zf-A20"/>
    <property type="match status" value="1"/>
</dbReference>
<evidence type="ECO:0000259" key="7">
    <source>
        <dbReference type="PROSITE" id="PS51039"/>
    </source>
</evidence>
<comment type="caution">
    <text evidence="8">The sequence shown here is derived from an EMBL/GenBank/DDBJ whole genome shotgun (WGS) entry which is preliminary data.</text>
</comment>
<keyword evidence="9" id="KW-1185">Reference proteome</keyword>
<evidence type="ECO:0000313" key="9">
    <source>
        <dbReference type="Proteomes" id="UP000054783"/>
    </source>
</evidence>
<dbReference type="STRING" id="990121.A0A0V1A3K8"/>
<dbReference type="PROSITE" id="PS51039">
    <property type="entry name" value="ZF_AN1"/>
    <property type="match status" value="1"/>
</dbReference>
<dbReference type="SUPFAM" id="SSF57716">
    <property type="entry name" value="Glucocorticoid receptor-like (DNA-binding domain)"/>
    <property type="match status" value="1"/>
</dbReference>
<dbReference type="PROSITE" id="PS51036">
    <property type="entry name" value="ZF_A20"/>
    <property type="match status" value="1"/>
</dbReference>